<keyword evidence="3" id="KW-1185">Reference proteome</keyword>
<feature type="domain" description="CoA-binding" evidence="1">
    <location>
        <begin position="15"/>
        <end position="114"/>
    </location>
</feature>
<reference evidence="2 3" key="1">
    <citation type="submission" date="2024-04" db="EMBL/GenBank/DDBJ databases">
        <title>Isolation of an actinomycete strain from pig manure.</title>
        <authorList>
            <person name="Gong T."/>
            <person name="Yu Z."/>
            <person name="An M."/>
            <person name="Wei C."/>
            <person name="Yang W."/>
            <person name="Liu L."/>
        </authorList>
    </citation>
    <scope>NUCLEOTIDE SEQUENCE [LARGE SCALE GENOMIC DNA]</scope>
    <source>
        <strain evidence="2 3">ZF39</strain>
    </source>
</reference>
<dbReference type="RefSeq" id="WP_425309196.1">
    <property type="nucleotide sequence ID" value="NZ_CP154795.1"/>
</dbReference>
<dbReference type="Proteomes" id="UP001442841">
    <property type="component" value="Chromosome"/>
</dbReference>
<sequence>MTVTINDPEAIRTALLTPGTWAVVGLSNNHQRTAYRIADWLIDPLGHRIIPVHPSAEEVFGEKGYAGLADIPDGTKVDVVDCFVRSELVGAVVDEAIAERERLGITMVWLQLGVIDEEAAERAHAAGLDVVMDTCPKIEYPKVTESDMFGS</sequence>
<evidence type="ECO:0000313" key="2">
    <source>
        <dbReference type="EMBL" id="XAN07738.1"/>
    </source>
</evidence>
<evidence type="ECO:0000259" key="1">
    <source>
        <dbReference type="SMART" id="SM00881"/>
    </source>
</evidence>
<dbReference type="EMBL" id="CP154795">
    <property type="protein sequence ID" value="XAN07738.1"/>
    <property type="molecule type" value="Genomic_DNA"/>
</dbReference>
<dbReference type="PANTHER" id="PTHR33303">
    <property type="entry name" value="CYTOPLASMIC PROTEIN-RELATED"/>
    <property type="match status" value="1"/>
</dbReference>
<dbReference type="PANTHER" id="PTHR33303:SF2">
    <property type="entry name" value="COA-BINDING DOMAIN-CONTAINING PROTEIN"/>
    <property type="match status" value="1"/>
</dbReference>
<dbReference type="Pfam" id="PF13380">
    <property type="entry name" value="CoA_binding_2"/>
    <property type="match status" value="1"/>
</dbReference>
<name>A0ABZ3FNV8_9ACTN</name>
<dbReference type="InterPro" id="IPR003781">
    <property type="entry name" value="CoA-bd"/>
</dbReference>
<gene>
    <name evidence="2" type="ORF">AADG42_10635</name>
</gene>
<dbReference type="SUPFAM" id="SSF51735">
    <property type="entry name" value="NAD(P)-binding Rossmann-fold domains"/>
    <property type="match status" value="1"/>
</dbReference>
<accession>A0ABZ3FNV8</accession>
<protein>
    <submittedName>
        <fullName evidence="2">CoA-binding protein</fullName>
    </submittedName>
</protein>
<dbReference type="Gene3D" id="3.40.50.720">
    <property type="entry name" value="NAD(P)-binding Rossmann-like Domain"/>
    <property type="match status" value="1"/>
</dbReference>
<proteinExistence type="predicted"/>
<evidence type="ECO:0000313" key="3">
    <source>
        <dbReference type="Proteomes" id="UP001442841"/>
    </source>
</evidence>
<dbReference type="SMART" id="SM00881">
    <property type="entry name" value="CoA_binding"/>
    <property type="match status" value="1"/>
</dbReference>
<dbReference type="InterPro" id="IPR036291">
    <property type="entry name" value="NAD(P)-bd_dom_sf"/>
</dbReference>
<organism evidence="2 3">
    <name type="scientific">Ammonicoccus fulvus</name>
    <dbReference type="NCBI Taxonomy" id="3138240"/>
    <lineage>
        <taxon>Bacteria</taxon>
        <taxon>Bacillati</taxon>
        <taxon>Actinomycetota</taxon>
        <taxon>Actinomycetes</taxon>
        <taxon>Propionibacteriales</taxon>
        <taxon>Propionibacteriaceae</taxon>
        <taxon>Ammonicoccus</taxon>
    </lineage>
</organism>